<proteinExistence type="predicted"/>
<evidence type="ECO:0000313" key="1">
    <source>
        <dbReference type="EMBL" id="RVX22020.1"/>
    </source>
</evidence>
<accession>A0A438KLC8</accession>
<organism evidence="1 2">
    <name type="scientific">Vitis vinifera</name>
    <name type="common">Grape</name>
    <dbReference type="NCBI Taxonomy" id="29760"/>
    <lineage>
        <taxon>Eukaryota</taxon>
        <taxon>Viridiplantae</taxon>
        <taxon>Streptophyta</taxon>
        <taxon>Embryophyta</taxon>
        <taxon>Tracheophyta</taxon>
        <taxon>Spermatophyta</taxon>
        <taxon>Magnoliopsida</taxon>
        <taxon>eudicotyledons</taxon>
        <taxon>Gunneridae</taxon>
        <taxon>Pentapetalae</taxon>
        <taxon>rosids</taxon>
        <taxon>Vitales</taxon>
        <taxon>Vitaceae</taxon>
        <taxon>Viteae</taxon>
        <taxon>Vitis</taxon>
    </lineage>
</organism>
<gene>
    <name evidence="1" type="ORF">CK203_001271</name>
</gene>
<dbReference type="Proteomes" id="UP000288805">
    <property type="component" value="Unassembled WGS sequence"/>
</dbReference>
<dbReference type="AlphaFoldDB" id="A0A438KLC8"/>
<reference evidence="1 2" key="1">
    <citation type="journal article" date="2018" name="PLoS Genet.">
        <title>Population sequencing reveals clonal diversity and ancestral inbreeding in the grapevine cultivar Chardonnay.</title>
        <authorList>
            <person name="Roach M.J."/>
            <person name="Johnson D.L."/>
            <person name="Bohlmann J."/>
            <person name="van Vuuren H.J."/>
            <person name="Jones S.J."/>
            <person name="Pretorius I.S."/>
            <person name="Schmidt S.A."/>
            <person name="Borneman A.R."/>
        </authorList>
    </citation>
    <scope>NUCLEOTIDE SEQUENCE [LARGE SCALE GENOMIC DNA]</scope>
    <source>
        <strain evidence="2">cv. Chardonnay</strain>
        <tissue evidence="1">Leaf</tissue>
    </source>
</reference>
<dbReference type="EMBL" id="QGNW01000004">
    <property type="protein sequence ID" value="RVX22020.1"/>
    <property type="molecule type" value="Genomic_DNA"/>
</dbReference>
<comment type="caution">
    <text evidence="1">The sequence shown here is derived from an EMBL/GenBank/DDBJ whole genome shotgun (WGS) entry which is preliminary data.</text>
</comment>
<name>A0A438KLC8_VITVI</name>
<protein>
    <submittedName>
        <fullName evidence="1">Uncharacterized protein</fullName>
    </submittedName>
</protein>
<evidence type="ECO:0000313" key="2">
    <source>
        <dbReference type="Proteomes" id="UP000288805"/>
    </source>
</evidence>
<sequence>MGEQEETGIKCEFYFVTIPNDGTDVREIDVSYPIRTASRKGKRRFSFSYPRKSKRRWQSVDIRIVSTTRPDNQHEPSGYKSTGWSIKVKRVLHAITTSSHGPHLVTCRVRRQDEVIASHFPRSFYMITFPRSLTAASPTMVLTVVRRVIILLLTPIVIITT</sequence>